<evidence type="ECO:0000256" key="6">
    <source>
        <dbReference type="ARBA" id="ARBA00023235"/>
    </source>
</evidence>
<dbReference type="EC" id="5.1.1.7" evidence="3 8"/>
<dbReference type="EMBL" id="NXLU01000006">
    <property type="protein sequence ID" value="RDU68785.1"/>
    <property type="molecule type" value="Genomic_DNA"/>
</dbReference>
<evidence type="ECO:0000313" key="10">
    <source>
        <dbReference type="EMBL" id="RDU68785.1"/>
    </source>
</evidence>
<evidence type="ECO:0000313" key="11">
    <source>
        <dbReference type="Proteomes" id="UP000257067"/>
    </source>
</evidence>
<accession>A0A3D8IV39</accession>
<reference evidence="10 11" key="1">
    <citation type="submission" date="2018-04" db="EMBL/GenBank/DDBJ databases">
        <title>Novel Campyloabacter and Helicobacter Species and Strains.</title>
        <authorList>
            <person name="Mannion A.J."/>
            <person name="Shen Z."/>
            <person name="Fox J.G."/>
        </authorList>
    </citation>
    <scope>NUCLEOTIDE SEQUENCE [LARGE SCALE GENOMIC DNA]</scope>
    <source>
        <strain evidence="10 11">ATCC 700242</strain>
    </source>
</reference>
<dbReference type="InterPro" id="IPR018510">
    <property type="entry name" value="DAP_epimerase_AS"/>
</dbReference>
<dbReference type="Gene3D" id="3.10.310.10">
    <property type="entry name" value="Diaminopimelate Epimerase, Chain A, domain 1"/>
    <property type="match status" value="2"/>
</dbReference>
<feature type="binding site" evidence="8">
    <location>
        <begin position="198"/>
        <end position="199"/>
    </location>
    <ligand>
        <name>substrate</name>
    </ligand>
</feature>
<dbReference type="UniPathway" id="UPA00034">
    <property type="reaction ID" value="UER00025"/>
</dbReference>
<comment type="subunit">
    <text evidence="8">Homodimer.</text>
</comment>
<feature type="site" description="Could be important to modulate the pK values of the two catalytic cysteine residues" evidence="8">
    <location>
        <position position="187"/>
    </location>
</feature>
<feature type="binding site" evidence="8">
    <location>
        <begin position="187"/>
        <end position="188"/>
    </location>
    <ligand>
        <name>substrate</name>
    </ligand>
</feature>
<feature type="active site" evidence="9">
    <location>
        <position position="71"/>
    </location>
</feature>
<proteinExistence type="inferred from homology"/>
<comment type="function">
    <text evidence="8">Catalyzes the stereoinversion of LL-2,6-diaminopimelate (L,L-DAP) to meso-diaminopimelate (meso-DAP), a precursor of L-lysine and an essential component of the bacterial peptidoglycan.</text>
</comment>
<comment type="pathway">
    <text evidence="1 8">Amino-acid biosynthesis; L-lysine biosynthesis via DAP pathway; DL-2,6-diaminopimelate from LL-2,6-diaminopimelate: step 1/1.</text>
</comment>
<keyword evidence="4 8" id="KW-0028">Amino-acid biosynthesis</keyword>
<feature type="site" description="Could be important to modulate the pK values of the two catalytic cysteine residues" evidence="8">
    <location>
        <position position="141"/>
    </location>
</feature>
<dbReference type="GO" id="GO:0008837">
    <property type="term" value="F:diaminopimelate epimerase activity"/>
    <property type="evidence" value="ECO:0007669"/>
    <property type="project" value="UniProtKB-UniRule"/>
</dbReference>
<evidence type="ECO:0000256" key="7">
    <source>
        <dbReference type="ARBA" id="ARBA00051712"/>
    </source>
</evidence>
<evidence type="ECO:0000256" key="4">
    <source>
        <dbReference type="ARBA" id="ARBA00022605"/>
    </source>
</evidence>
<evidence type="ECO:0000256" key="1">
    <source>
        <dbReference type="ARBA" id="ARBA00005196"/>
    </source>
</evidence>
<evidence type="ECO:0000256" key="3">
    <source>
        <dbReference type="ARBA" id="ARBA00013080"/>
    </source>
</evidence>
<feature type="active site" description="Proton acceptor" evidence="8">
    <location>
        <position position="197"/>
    </location>
</feature>
<comment type="catalytic activity">
    <reaction evidence="7 8">
        <text>(2S,6S)-2,6-diaminopimelate = meso-2,6-diaminopimelate</text>
        <dbReference type="Rhea" id="RHEA:15393"/>
        <dbReference type="ChEBI" id="CHEBI:57609"/>
        <dbReference type="ChEBI" id="CHEBI:57791"/>
        <dbReference type="EC" id="5.1.1.7"/>
    </reaction>
</comment>
<comment type="similarity">
    <text evidence="2 8">Belongs to the diaminopimelate epimerase family.</text>
</comment>
<dbReference type="Pfam" id="PF01678">
    <property type="entry name" value="DAP_epimerase"/>
    <property type="match status" value="2"/>
</dbReference>
<keyword evidence="11" id="KW-1185">Reference proteome</keyword>
<feature type="binding site" evidence="8">
    <location>
        <position position="170"/>
    </location>
    <ligand>
        <name>substrate</name>
    </ligand>
</feature>
<evidence type="ECO:0000256" key="2">
    <source>
        <dbReference type="ARBA" id="ARBA00010219"/>
    </source>
</evidence>
<dbReference type="OrthoDB" id="9805408at2"/>
<dbReference type="PANTHER" id="PTHR31689">
    <property type="entry name" value="DIAMINOPIMELATE EPIMERASE, CHLOROPLASTIC"/>
    <property type="match status" value="1"/>
</dbReference>
<dbReference type="InterPro" id="IPR001653">
    <property type="entry name" value="DAP_epimerase_DapF"/>
</dbReference>
<keyword evidence="8" id="KW-0963">Cytoplasm</keyword>
<evidence type="ECO:0000256" key="8">
    <source>
        <dbReference type="HAMAP-Rule" id="MF_00197"/>
    </source>
</evidence>
<dbReference type="PANTHER" id="PTHR31689:SF0">
    <property type="entry name" value="DIAMINOPIMELATE EPIMERASE"/>
    <property type="match status" value="1"/>
</dbReference>
<comment type="subcellular location">
    <subcellularLocation>
        <location evidence="8">Cytoplasm</location>
    </subcellularLocation>
</comment>
<name>A0A3D8IV39_9HELI</name>
<comment type="caution">
    <text evidence="10">The sequence shown here is derived from an EMBL/GenBank/DDBJ whole genome shotgun (WGS) entry which is preliminary data.</text>
</comment>
<sequence length="257" mass="28866">MLNLEKYSASGNDFLITHTLPSSINLSELATKLCDRHNGIGADGLVILKPHQQYAYEWDFYNSDGSRAKMCGNASRCVGLYAFLHSLAPQKHQFLSGAGVIEVEITHPNFPYRVSSNLGTYKIFALNQDNGWNFFDTGVPHLVKFLEDEEEFENFCIHSMKDLRLQYDSNVNIVFPTPKGYKIKTYERGVEDITLACGTGMASVVASLYEKGEIKNNQVTLIPPSGEHLLFEIKNEQISFEGQVKKIAKCSVELKEI</sequence>
<dbReference type="AlphaFoldDB" id="A0A3D8IV39"/>
<dbReference type="RefSeq" id="WP_104723310.1">
    <property type="nucleotide sequence ID" value="NZ_FZNE01000001.1"/>
</dbReference>
<gene>
    <name evidence="8" type="primary">dapF</name>
    <name evidence="10" type="ORF">CQA62_05190</name>
</gene>
<keyword evidence="6 8" id="KW-0413">Isomerase</keyword>
<dbReference type="NCBIfam" id="TIGR00652">
    <property type="entry name" value="DapF"/>
    <property type="match status" value="1"/>
</dbReference>
<dbReference type="HAMAP" id="MF_00197">
    <property type="entry name" value="DAP_epimerase"/>
    <property type="match status" value="1"/>
</dbReference>
<dbReference type="GO" id="GO:0005829">
    <property type="term" value="C:cytosol"/>
    <property type="evidence" value="ECO:0007669"/>
    <property type="project" value="TreeGrafter"/>
</dbReference>
<dbReference type="PROSITE" id="PS01326">
    <property type="entry name" value="DAP_EPIMERASE"/>
    <property type="match status" value="1"/>
</dbReference>
<dbReference type="GO" id="GO:0009089">
    <property type="term" value="P:lysine biosynthetic process via diaminopimelate"/>
    <property type="evidence" value="ECO:0007669"/>
    <property type="project" value="UniProtKB-UniRule"/>
</dbReference>
<keyword evidence="5 8" id="KW-0457">Lysine biosynthesis</keyword>
<feature type="binding site" evidence="8">
    <location>
        <begin position="72"/>
        <end position="73"/>
    </location>
    <ligand>
        <name>substrate</name>
    </ligand>
</feature>
<evidence type="ECO:0000256" key="5">
    <source>
        <dbReference type="ARBA" id="ARBA00023154"/>
    </source>
</evidence>
<dbReference type="SUPFAM" id="SSF54506">
    <property type="entry name" value="Diaminopimelate epimerase-like"/>
    <property type="match status" value="2"/>
</dbReference>
<feature type="active site" description="Proton donor" evidence="8">
    <location>
        <position position="71"/>
    </location>
</feature>
<organism evidence="10 11">
    <name type="scientific">Helicobacter cholecystus</name>
    <dbReference type="NCBI Taxonomy" id="45498"/>
    <lineage>
        <taxon>Bacteria</taxon>
        <taxon>Pseudomonadati</taxon>
        <taxon>Campylobacterota</taxon>
        <taxon>Epsilonproteobacteria</taxon>
        <taxon>Campylobacterales</taxon>
        <taxon>Helicobacteraceae</taxon>
        <taxon>Helicobacter</taxon>
    </lineage>
</organism>
<evidence type="ECO:0000256" key="9">
    <source>
        <dbReference type="PROSITE-ProRule" id="PRU10125"/>
    </source>
</evidence>
<protein>
    <recommendedName>
        <fullName evidence="3 8">Diaminopimelate epimerase</fullName>
        <shortName evidence="8">DAP epimerase</shortName>
        <ecNumber evidence="3 8">5.1.1.7</ecNumber>
    </recommendedName>
    <alternativeName>
        <fullName evidence="8">PLP-independent amino acid racemase</fullName>
    </alternativeName>
</protein>
<dbReference type="Proteomes" id="UP000257067">
    <property type="component" value="Unassembled WGS sequence"/>
</dbReference>
<comment type="caution">
    <text evidence="8">Lacks conserved residue(s) required for the propagation of feature annotation.</text>
</comment>
<feature type="binding site" evidence="8">
    <location>
        <position position="62"/>
    </location>
    <ligand>
        <name>substrate</name>
    </ligand>
</feature>
<feature type="binding site" evidence="8">
    <location>
        <position position="12"/>
    </location>
    <ligand>
        <name>substrate</name>
    </ligand>
</feature>